<reference evidence="1" key="1">
    <citation type="journal article" date="2021" name="Sci. Rep.">
        <title>Diploid genomic architecture of Nitzschia inconspicua, an elite biomass production diatom.</title>
        <authorList>
            <person name="Oliver A."/>
            <person name="Podell S."/>
            <person name="Pinowska A."/>
            <person name="Traller J.C."/>
            <person name="Smith S.R."/>
            <person name="McClure R."/>
            <person name="Beliaev A."/>
            <person name="Bohutskyi P."/>
            <person name="Hill E.A."/>
            <person name="Rabines A."/>
            <person name="Zheng H."/>
            <person name="Allen L.Z."/>
            <person name="Kuo A."/>
            <person name="Grigoriev I.V."/>
            <person name="Allen A.E."/>
            <person name="Hazlebeck D."/>
            <person name="Allen E.E."/>
        </authorList>
    </citation>
    <scope>NUCLEOTIDE SEQUENCE</scope>
    <source>
        <strain evidence="1">Hildebrandi</strain>
    </source>
</reference>
<protein>
    <submittedName>
        <fullName evidence="1">Uncharacterized protein</fullName>
    </submittedName>
</protein>
<evidence type="ECO:0000313" key="1">
    <source>
        <dbReference type="EMBL" id="KAG7345009.1"/>
    </source>
</evidence>
<name>A0A9K3KKW9_9STRA</name>
<organism evidence="1 2">
    <name type="scientific">Nitzschia inconspicua</name>
    <dbReference type="NCBI Taxonomy" id="303405"/>
    <lineage>
        <taxon>Eukaryota</taxon>
        <taxon>Sar</taxon>
        <taxon>Stramenopiles</taxon>
        <taxon>Ochrophyta</taxon>
        <taxon>Bacillariophyta</taxon>
        <taxon>Bacillariophyceae</taxon>
        <taxon>Bacillariophycidae</taxon>
        <taxon>Bacillariales</taxon>
        <taxon>Bacillariaceae</taxon>
        <taxon>Nitzschia</taxon>
    </lineage>
</organism>
<proteinExistence type="predicted"/>
<dbReference type="Proteomes" id="UP000693970">
    <property type="component" value="Unassembled WGS sequence"/>
</dbReference>
<dbReference type="AlphaFoldDB" id="A0A9K3KKW9"/>
<dbReference type="EMBL" id="JAGRRH010000022">
    <property type="protein sequence ID" value="KAG7345009.1"/>
    <property type="molecule type" value="Genomic_DNA"/>
</dbReference>
<reference evidence="1" key="2">
    <citation type="submission" date="2021-04" db="EMBL/GenBank/DDBJ databases">
        <authorList>
            <person name="Podell S."/>
        </authorList>
    </citation>
    <scope>NUCLEOTIDE SEQUENCE</scope>
    <source>
        <strain evidence="1">Hildebrandi</strain>
    </source>
</reference>
<sequence>MKGSGFVLEGVGVFAESILPVEDERLSGTAPLSVAEFGIGDLKGTFEITTQCVKISISNQPLTKSQVVDSYGIKFFNKGFVNTHEDNIRERGAMYKLISDNFRPEVKREVEDIINSLSVQRWQSETQHRLRRPIERNTQYMKRTTNGTMGHTITPAGCWFITVLSMCFLLNHLPFPVLARYRMSELTFSLNFKETLGRFIRIAEQVGHPLTHTVKLLLNDIWRVSYQSEVRSALDEKCRILRVNSTKTDYCKGEQNKKGQGNSNLHHDWTNGCSATGILYFISQRPITLLSKNQNTLGTAIYDSKIITARIAVKQIMNKSDTPPGLGAMLSKSSFVFGDNNRVVGNSIQPDARQHKQNTMPSIHHVRGAMSSMFPQRYHNGTNIHPAGILKKHWSYSDTCDDCIPYFTGWFPPSTSLLIMRFMAQSATTVIK</sequence>
<keyword evidence="2" id="KW-1185">Reference proteome</keyword>
<gene>
    <name evidence="1" type="ORF">IV203_032540</name>
</gene>
<comment type="caution">
    <text evidence="1">The sequence shown here is derived from an EMBL/GenBank/DDBJ whole genome shotgun (WGS) entry which is preliminary data.</text>
</comment>
<accession>A0A9K3KKW9</accession>
<dbReference type="OrthoDB" id="56157at2759"/>
<evidence type="ECO:0000313" key="2">
    <source>
        <dbReference type="Proteomes" id="UP000693970"/>
    </source>
</evidence>